<protein>
    <submittedName>
        <fullName evidence="4">Phospholipase</fullName>
    </submittedName>
</protein>
<comment type="caution">
    <text evidence="4">The sequence shown here is derived from an EMBL/GenBank/DDBJ whole genome shotgun (WGS) entry which is preliminary data.</text>
</comment>
<dbReference type="GO" id="GO:0016787">
    <property type="term" value="F:hydrolase activity"/>
    <property type="evidence" value="ECO:0007669"/>
    <property type="project" value="UniProtKB-UniRule"/>
</dbReference>
<keyword evidence="2" id="KW-0442">Lipid degradation</keyword>
<dbReference type="AlphaFoldDB" id="A0A831U4C6"/>
<evidence type="ECO:0000313" key="4">
    <source>
        <dbReference type="EMBL" id="HEN42243.1"/>
    </source>
</evidence>
<dbReference type="EMBL" id="DSOV01000036">
    <property type="protein sequence ID" value="HEN42243.1"/>
    <property type="molecule type" value="Genomic_DNA"/>
</dbReference>
<keyword evidence="1 2" id="KW-0443">Lipid metabolism</keyword>
<dbReference type="SUPFAM" id="SSF52151">
    <property type="entry name" value="FabD/lysophospholipase-like"/>
    <property type="match status" value="1"/>
</dbReference>
<accession>A0A831U4C6</accession>
<feature type="short sequence motif" description="GXSXG" evidence="2">
    <location>
        <begin position="49"/>
        <end position="53"/>
    </location>
</feature>
<feature type="domain" description="PNPLA" evidence="3">
    <location>
        <begin position="18"/>
        <end position="190"/>
    </location>
</feature>
<feature type="active site" description="Proton acceptor" evidence="2">
    <location>
        <position position="177"/>
    </location>
</feature>
<comment type="caution">
    <text evidence="2">Lacks conserved residue(s) required for the propagation of feature annotation.</text>
</comment>
<dbReference type="PANTHER" id="PTHR46394">
    <property type="entry name" value="ANNEXIN"/>
    <property type="match status" value="1"/>
</dbReference>
<dbReference type="InterPro" id="IPR002641">
    <property type="entry name" value="PNPLA_dom"/>
</dbReference>
<gene>
    <name evidence="4" type="ORF">ENQ87_07680</name>
</gene>
<dbReference type="InterPro" id="IPR052580">
    <property type="entry name" value="Lipid_Hydrolase"/>
</dbReference>
<dbReference type="PANTHER" id="PTHR46394:SF1">
    <property type="entry name" value="PNPLA DOMAIN-CONTAINING PROTEIN"/>
    <property type="match status" value="1"/>
</dbReference>
<evidence type="ECO:0000256" key="2">
    <source>
        <dbReference type="PROSITE-ProRule" id="PRU01161"/>
    </source>
</evidence>
<dbReference type="InterPro" id="IPR016035">
    <property type="entry name" value="Acyl_Trfase/lysoPLipase"/>
</dbReference>
<reference evidence="4" key="1">
    <citation type="journal article" date="2020" name="mSystems">
        <title>Genome- and Community-Level Interaction Insights into Carbon Utilization and Element Cycling Functions of Hydrothermarchaeota in Hydrothermal Sediment.</title>
        <authorList>
            <person name="Zhou Z."/>
            <person name="Liu Y."/>
            <person name="Xu W."/>
            <person name="Pan J."/>
            <person name="Luo Z.H."/>
            <person name="Li M."/>
        </authorList>
    </citation>
    <scope>NUCLEOTIDE SEQUENCE [LARGE SCALE GENOMIC DNA]</scope>
    <source>
        <strain evidence="4">SpSt-349</strain>
    </source>
</reference>
<sequence length="285" mass="30978">MHDNRTPSPGQDNGPVTLMFIGGGSRFPAFIGALKAVEELGIPVGRIIGASGGSAVAALYAAGYSPDELLRLSLETDIESFRDFSPRGALAGMGVCRGDALERWLDEKLEGKRLGDRLRLPLGIIATDILNHSPHLLCGDNHPDLKVSAAVRFSLGIPLVFAWKKYSHRGRDHVFIDGSLMAGIIEAQCAEAGRTLTIKTFAKRSMNRSASSVLSLRRYGSDLLSIFYGAMDREFLKGGRWKDTITVHCGTVSPLTFALSGADKEFLCEQGYHQVAKYLRYKGGF</sequence>
<feature type="active site" description="Nucleophile" evidence="2">
    <location>
        <position position="51"/>
    </location>
</feature>
<dbReference type="Gene3D" id="3.40.1090.10">
    <property type="entry name" value="Cytosolic phospholipase A2 catalytic domain"/>
    <property type="match status" value="2"/>
</dbReference>
<evidence type="ECO:0000256" key="1">
    <source>
        <dbReference type="ARBA" id="ARBA00023098"/>
    </source>
</evidence>
<organism evidence="4">
    <name type="scientific">Geobacter metallireducens</name>
    <dbReference type="NCBI Taxonomy" id="28232"/>
    <lineage>
        <taxon>Bacteria</taxon>
        <taxon>Pseudomonadati</taxon>
        <taxon>Thermodesulfobacteriota</taxon>
        <taxon>Desulfuromonadia</taxon>
        <taxon>Geobacterales</taxon>
        <taxon>Geobacteraceae</taxon>
        <taxon>Geobacter</taxon>
    </lineage>
</organism>
<proteinExistence type="predicted"/>
<evidence type="ECO:0000259" key="3">
    <source>
        <dbReference type="PROSITE" id="PS51635"/>
    </source>
</evidence>
<dbReference type="PROSITE" id="PS51635">
    <property type="entry name" value="PNPLA"/>
    <property type="match status" value="1"/>
</dbReference>
<dbReference type="GO" id="GO:0016042">
    <property type="term" value="P:lipid catabolic process"/>
    <property type="evidence" value="ECO:0007669"/>
    <property type="project" value="UniProtKB-UniRule"/>
</dbReference>
<dbReference type="CDD" id="cd07207">
    <property type="entry name" value="Pat_ExoU_VipD_like"/>
    <property type="match status" value="1"/>
</dbReference>
<keyword evidence="2" id="KW-0378">Hydrolase</keyword>
<dbReference type="Pfam" id="PF01734">
    <property type="entry name" value="Patatin"/>
    <property type="match status" value="1"/>
</dbReference>
<name>A0A831U4C6_GEOME</name>